<dbReference type="Proteomes" id="UP001265746">
    <property type="component" value="Unassembled WGS sequence"/>
</dbReference>
<dbReference type="AlphaFoldDB" id="A0AAD9SBH8"/>
<evidence type="ECO:0000313" key="3">
    <source>
        <dbReference type="Proteomes" id="UP001265746"/>
    </source>
</evidence>
<keyword evidence="1" id="KW-0472">Membrane</keyword>
<protein>
    <submittedName>
        <fullName evidence="2">Uncharacterized protein</fullName>
    </submittedName>
</protein>
<name>A0AAD9SBH8_PHOAM</name>
<feature type="transmembrane region" description="Helical" evidence="1">
    <location>
        <begin position="282"/>
        <end position="306"/>
    </location>
</feature>
<keyword evidence="3" id="KW-1185">Reference proteome</keyword>
<accession>A0AAD9SBH8</accession>
<proteinExistence type="predicted"/>
<keyword evidence="1" id="KW-1133">Transmembrane helix</keyword>
<comment type="caution">
    <text evidence="2">The sequence shown here is derived from an EMBL/GenBank/DDBJ whole genome shotgun (WGS) entry which is preliminary data.</text>
</comment>
<keyword evidence="1" id="KW-0812">Transmembrane</keyword>
<organism evidence="2 3">
    <name type="scientific">Phomopsis amygdali</name>
    <name type="common">Fusicoccum amygdali</name>
    <dbReference type="NCBI Taxonomy" id="1214568"/>
    <lineage>
        <taxon>Eukaryota</taxon>
        <taxon>Fungi</taxon>
        <taxon>Dikarya</taxon>
        <taxon>Ascomycota</taxon>
        <taxon>Pezizomycotina</taxon>
        <taxon>Sordariomycetes</taxon>
        <taxon>Sordariomycetidae</taxon>
        <taxon>Diaporthales</taxon>
        <taxon>Diaporthaceae</taxon>
        <taxon>Diaporthe</taxon>
    </lineage>
</organism>
<dbReference type="EMBL" id="JAUJFL010000004">
    <property type="protein sequence ID" value="KAK2604664.1"/>
    <property type="molecule type" value="Genomic_DNA"/>
</dbReference>
<evidence type="ECO:0000313" key="2">
    <source>
        <dbReference type="EMBL" id="KAK2604664.1"/>
    </source>
</evidence>
<evidence type="ECO:0000256" key="1">
    <source>
        <dbReference type="SAM" id="Phobius"/>
    </source>
</evidence>
<gene>
    <name evidence="2" type="ORF">N8I77_007576</name>
</gene>
<reference evidence="2" key="1">
    <citation type="submission" date="2023-06" db="EMBL/GenBank/DDBJ databases">
        <authorList>
            <person name="Noh H."/>
        </authorList>
    </citation>
    <scope>NUCLEOTIDE SEQUENCE</scope>
    <source>
        <strain evidence="2">DUCC20226</strain>
    </source>
</reference>
<sequence length="383" mass="39278">MKHGGFSAAGDQVAQRGAPCHNMQGVRGCLEILKDGETVGQVRGSLLITPECPLADHEGIQPLFDDVLSFCRPPNLSFGSVQHPANMQLQSALALAAFATATLAQQCYYPSGKVGTADIPCSTSADNTHCCGKTGICLSNGYCMETSEDSGPLGLYRGSCTDRNWGSSCPQKCLGDNDFPADAARVARWKKNGTDWLYCCVGSDYDNDYASACSDDGVPFALPSASLIYGVAALSSAELISSTASSTATSATSASAATATSAAASSTATSTGDTCPDSGAQIGAIGAGVGASLGVLSISAIMWAFWERRQRLKAAAQAAPYSKAGYEAPGGFQYASDSTPAASIPSAHAYNAPIPVVYPHEMGPNEHKVELPGSITGVGSPRG</sequence>